<proteinExistence type="predicted"/>
<dbReference type="InterPro" id="IPR036388">
    <property type="entry name" value="WH-like_DNA-bd_sf"/>
</dbReference>
<evidence type="ECO:0000256" key="1">
    <source>
        <dbReference type="ARBA" id="ARBA00004496"/>
    </source>
</evidence>
<evidence type="ECO:0000259" key="10">
    <source>
        <dbReference type="PROSITE" id="PS51755"/>
    </source>
</evidence>
<dbReference type="FunFam" id="3.40.50.2300:FF:000001">
    <property type="entry name" value="DNA-binding response regulator PhoB"/>
    <property type="match status" value="1"/>
</dbReference>
<dbReference type="FunFam" id="1.10.10.10:FF:000018">
    <property type="entry name" value="DNA-binding response regulator ResD"/>
    <property type="match status" value="1"/>
</dbReference>
<organism evidence="11 12">
    <name type="scientific">Virgibacillus salarius</name>
    <dbReference type="NCBI Taxonomy" id="447199"/>
    <lineage>
        <taxon>Bacteria</taxon>
        <taxon>Bacillati</taxon>
        <taxon>Bacillota</taxon>
        <taxon>Bacilli</taxon>
        <taxon>Bacillales</taxon>
        <taxon>Bacillaceae</taxon>
        <taxon>Virgibacillus</taxon>
    </lineage>
</organism>
<keyword evidence="4" id="KW-0805">Transcription regulation</keyword>
<dbReference type="InterPro" id="IPR016032">
    <property type="entry name" value="Sig_transdc_resp-reg_C-effctor"/>
</dbReference>
<feature type="DNA-binding region" description="OmpR/PhoB-type" evidence="8">
    <location>
        <begin position="134"/>
        <end position="233"/>
    </location>
</feature>
<dbReference type="EMBL" id="JAGSOT010000010">
    <property type="protein sequence ID" value="MBR7795365.1"/>
    <property type="molecule type" value="Genomic_DNA"/>
</dbReference>
<dbReference type="Proteomes" id="UP000675284">
    <property type="component" value="Unassembled WGS sequence"/>
</dbReference>
<evidence type="ECO:0000256" key="6">
    <source>
        <dbReference type="ARBA" id="ARBA00023163"/>
    </source>
</evidence>
<dbReference type="PANTHER" id="PTHR48111:SF26">
    <property type="entry name" value="STAGE 0 SPORULATION PROTEIN A HOMOLOG"/>
    <property type="match status" value="1"/>
</dbReference>
<dbReference type="GO" id="GO:0005829">
    <property type="term" value="C:cytosol"/>
    <property type="evidence" value="ECO:0007669"/>
    <property type="project" value="TreeGrafter"/>
</dbReference>
<keyword evidence="2 7" id="KW-0597">Phosphoprotein</keyword>
<evidence type="ECO:0000256" key="5">
    <source>
        <dbReference type="ARBA" id="ARBA00023125"/>
    </source>
</evidence>
<dbReference type="Gene3D" id="6.10.250.690">
    <property type="match status" value="1"/>
</dbReference>
<dbReference type="InterPro" id="IPR011006">
    <property type="entry name" value="CheY-like_superfamily"/>
</dbReference>
<dbReference type="InterPro" id="IPR039420">
    <property type="entry name" value="WalR-like"/>
</dbReference>
<dbReference type="SMART" id="SM00862">
    <property type="entry name" value="Trans_reg_C"/>
    <property type="match status" value="1"/>
</dbReference>
<dbReference type="InterPro" id="IPR001867">
    <property type="entry name" value="OmpR/PhoB-type_DNA-bd"/>
</dbReference>
<reference evidence="11" key="1">
    <citation type="submission" date="2021-04" db="EMBL/GenBank/DDBJ databases">
        <title>Isolation and polyphasic classification of algal microorganism.</title>
        <authorList>
            <person name="Wang S."/>
        </authorList>
    </citation>
    <scope>NUCLEOTIDE SEQUENCE</scope>
    <source>
        <strain evidence="11">720a</strain>
    </source>
</reference>
<comment type="caution">
    <text evidence="11">The sequence shown here is derived from an EMBL/GenBank/DDBJ whole genome shotgun (WGS) entry which is preliminary data.</text>
</comment>
<keyword evidence="5 8" id="KW-0238">DNA-binding</keyword>
<evidence type="ECO:0000259" key="9">
    <source>
        <dbReference type="PROSITE" id="PS50110"/>
    </source>
</evidence>
<dbReference type="RefSeq" id="WP_166530045.1">
    <property type="nucleotide sequence ID" value="NZ_JAGSOT010000010.1"/>
</dbReference>
<dbReference type="PROSITE" id="PS50110">
    <property type="entry name" value="RESPONSE_REGULATORY"/>
    <property type="match status" value="1"/>
</dbReference>
<dbReference type="SUPFAM" id="SSF52172">
    <property type="entry name" value="CheY-like"/>
    <property type="match status" value="1"/>
</dbReference>
<dbReference type="Gene3D" id="3.40.50.2300">
    <property type="match status" value="1"/>
</dbReference>
<evidence type="ECO:0000256" key="8">
    <source>
        <dbReference type="PROSITE-ProRule" id="PRU01091"/>
    </source>
</evidence>
<comment type="subcellular location">
    <subcellularLocation>
        <location evidence="1">Cytoplasm</location>
    </subcellularLocation>
</comment>
<sequence length="234" mass="26941">MKTQILLVEDDYSISDMVANYLRKEGFDVVCTYDGEQGIQAVMSQQYDLVLLDLMLPKLDGLEFLKLVRVYNTTPVLIISAKDDDVDKVVGLEFGADDYIVKPFSLIELTARVKAMIRRTTKYSSTVVEKKSVSRVLKVGELTINVDDFTVTKNDQDIMLTSKEFQILYLLASNPNKVFTKEHIYRAVWNEEYYSDENSINVQISRLRDKIEDRSSKPQYIKTLWGIGYKLGEF</sequence>
<name>A0A941DRK7_9BACI</name>
<feature type="modified residue" description="4-aspartylphosphate" evidence="7">
    <location>
        <position position="53"/>
    </location>
</feature>
<evidence type="ECO:0000313" key="12">
    <source>
        <dbReference type="Proteomes" id="UP000675284"/>
    </source>
</evidence>
<keyword evidence="6" id="KW-0804">Transcription</keyword>
<dbReference type="Gene3D" id="1.10.10.10">
    <property type="entry name" value="Winged helix-like DNA-binding domain superfamily/Winged helix DNA-binding domain"/>
    <property type="match status" value="1"/>
</dbReference>
<dbReference type="PROSITE" id="PS51755">
    <property type="entry name" value="OMPR_PHOB"/>
    <property type="match status" value="1"/>
</dbReference>
<dbReference type="GO" id="GO:0006355">
    <property type="term" value="P:regulation of DNA-templated transcription"/>
    <property type="evidence" value="ECO:0007669"/>
    <property type="project" value="InterPro"/>
</dbReference>
<feature type="domain" description="Response regulatory" evidence="9">
    <location>
        <begin position="4"/>
        <end position="117"/>
    </location>
</feature>
<evidence type="ECO:0000256" key="2">
    <source>
        <dbReference type="ARBA" id="ARBA00022553"/>
    </source>
</evidence>
<dbReference type="Pfam" id="PF00486">
    <property type="entry name" value="Trans_reg_C"/>
    <property type="match status" value="1"/>
</dbReference>
<keyword evidence="3" id="KW-0902">Two-component regulatory system</keyword>
<dbReference type="PANTHER" id="PTHR48111">
    <property type="entry name" value="REGULATOR OF RPOS"/>
    <property type="match status" value="1"/>
</dbReference>
<evidence type="ECO:0000256" key="3">
    <source>
        <dbReference type="ARBA" id="ARBA00023012"/>
    </source>
</evidence>
<dbReference type="SMART" id="SM00448">
    <property type="entry name" value="REC"/>
    <property type="match status" value="1"/>
</dbReference>
<feature type="domain" description="OmpR/PhoB-type" evidence="10">
    <location>
        <begin position="134"/>
        <end position="233"/>
    </location>
</feature>
<dbReference type="GO" id="GO:0000976">
    <property type="term" value="F:transcription cis-regulatory region binding"/>
    <property type="evidence" value="ECO:0007669"/>
    <property type="project" value="TreeGrafter"/>
</dbReference>
<dbReference type="SUPFAM" id="SSF46894">
    <property type="entry name" value="C-terminal effector domain of the bipartite response regulators"/>
    <property type="match status" value="1"/>
</dbReference>
<keyword evidence="12" id="KW-1185">Reference proteome</keyword>
<dbReference type="AlphaFoldDB" id="A0A941DRK7"/>
<dbReference type="GO" id="GO:0032993">
    <property type="term" value="C:protein-DNA complex"/>
    <property type="evidence" value="ECO:0007669"/>
    <property type="project" value="TreeGrafter"/>
</dbReference>
<dbReference type="InterPro" id="IPR001789">
    <property type="entry name" value="Sig_transdc_resp-reg_receiver"/>
</dbReference>
<evidence type="ECO:0000313" key="11">
    <source>
        <dbReference type="EMBL" id="MBR7795365.1"/>
    </source>
</evidence>
<gene>
    <name evidence="11" type="ORF">KCX74_04815</name>
</gene>
<dbReference type="GO" id="GO:0000156">
    <property type="term" value="F:phosphorelay response regulator activity"/>
    <property type="evidence" value="ECO:0007669"/>
    <property type="project" value="TreeGrafter"/>
</dbReference>
<dbReference type="Pfam" id="PF00072">
    <property type="entry name" value="Response_reg"/>
    <property type="match status" value="1"/>
</dbReference>
<accession>A0A941DRK7</accession>
<evidence type="ECO:0000256" key="7">
    <source>
        <dbReference type="PROSITE-ProRule" id="PRU00169"/>
    </source>
</evidence>
<protein>
    <submittedName>
        <fullName evidence="11">Response regulator transcription factor</fullName>
    </submittedName>
</protein>
<dbReference type="CDD" id="cd00383">
    <property type="entry name" value="trans_reg_C"/>
    <property type="match status" value="1"/>
</dbReference>
<evidence type="ECO:0000256" key="4">
    <source>
        <dbReference type="ARBA" id="ARBA00023015"/>
    </source>
</evidence>